<evidence type="ECO:0000256" key="7">
    <source>
        <dbReference type="RuleBase" id="RU363059"/>
    </source>
</evidence>
<dbReference type="PANTHER" id="PTHR11009">
    <property type="entry name" value="DER1-LIKE PROTEIN, DERLIN"/>
    <property type="match status" value="1"/>
</dbReference>
<dbReference type="Pfam" id="PF04511">
    <property type="entry name" value="DER1"/>
    <property type="match status" value="1"/>
</dbReference>
<proteinExistence type="inferred from homology"/>
<dbReference type="STRING" id="126957.T1IJ07"/>
<name>T1IJ07_STRMM</name>
<dbReference type="GO" id="GO:0006950">
    <property type="term" value="P:response to stress"/>
    <property type="evidence" value="ECO:0007669"/>
    <property type="project" value="UniProtKB-ARBA"/>
</dbReference>
<dbReference type="PhylomeDB" id="T1IJ07"/>
<evidence type="ECO:0000313" key="9">
    <source>
        <dbReference type="Proteomes" id="UP000014500"/>
    </source>
</evidence>
<dbReference type="InterPro" id="IPR035952">
    <property type="entry name" value="Rhomboid-like_sf"/>
</dbReference>
<keyword evidence="3 7" id="KW-0812">Transmembrane</keyword>
<dbReference type="HOGENOM" id="CLU_051898_3_1_1"/>
<reference evidence="8" key="2">
    <citation type="submission" date="2015-02" db="UniProtKB">
        <authorList>
            <consortium name="EnsemblMetazoa"/>
        </authorList>
    </citation>
    <scope>IDENTIFICATION</scope>
</reference>
<dbReference type="GO" id="GO:0005789">
    <property type="term" value="C:endoplasmic reticulum membrane"/>
    <property type="evidence" value="ECO:0007669"/>
    <property type="project" value="UniProtKB-SubCell"/>
</dbReference>
<evidence type="ECO:0000313" key="8">
    <source>
        <dbReference type="EnsemblMetazoa" id="SMAR000862-PA"/>
    </source>
</evidence>
<keyword evidence="6 7" id="KW-0472">Membrane</keyword>
<keyword evidence="9" id="KW-1185">Reference proteome</keyword>
<organism evidence="8 9">
    <name type="scientific">Strigamia maritima</name>
    <name type="common">European centipede</name>
    <name type="synonym">Geophilus maritimus</name>
    <dbReference type="NCBI Taxonomy" id="126957"/>
    <lineage>
        <taxon>Eukaryota</taxon>
        <taxon>Metazoa</taxon>
        <taxon>Ecdysozoa</taxon>
        <taxon>Arthropoda</taxon>
        <taxon>Myriapoda</taxon>
        <taxon>Chilopoda</taxon>
        <taxon>Pleurostigmophora</taxon>
        <taxon>Geophilomorpha</taxon>
        <taxon>Linotaeniidae</taxon>
        <taxon>Strigamia</taxon>
    </lineage>
</organism>
<dbReference type="EnsemblMetazoa" id="SMAR000862-RA">
    <property type="protein sequence ID" value="SMAR000862-PA"/>
    <property type="gene ID" value="SMAR000862"/>
</dbReference>
<sequence>MSEISNWFQSVPLLTRYWLGASIVFPVLGRLGLLNAMDMLLLYQPLVYRFQIWRPLTALVYYPITPMTGFHYLTNLYFLYNYSSRLETGTFFGRQADYAYMLLIMAICNIALGLAFTIPLLMDPMVLAVLYVWCQLNRDVIMNFWFGTQFKAMYLPWVVLLFNMVITGSFMNELLGIFVGHTYFFLQYKYPLDFGGRRFLNTPAFLYFPNNRGTGGNSGQMPASRQQNAAVADNSWGSHRWGRGHT</sequence>
<feature type="transmembrane region" description="Helical" evidence="7">
    <location>
        <begin position="58"/>
        <end position="80"/>
    </location>
</feature>
<evidence type="ECO:0000256" key="2">
    <source>
        <dbReference type="ARBA" id="ARBA00008917"/>
    </source>
</evidence>
<dbReference type="Proteomes" id="UP000014500">
    <property type="component" value="Unassembled WGS sequence"/>
</dbReference>
<reference evidence="9" key="1">
    <citation type="submission" date="2011-05" db="EMBL/GenBank/DDBJ databases">
        <authorList>
            <person name="Richards S.R."/>
            <person name="Qu J."/>
            <person name="Jiang H."/>
            <person name="Jhangiani S.N."/>
            <person name="Agravi P."/>
            <person name="Goodspeed R."/>
            <person name="Gross S."/>
            <person name="Mandapat C."/>
            <person name="Jackson L."/>
            <person name="Mathew T."/>
            <person name="Pu L."/>
            <person name="Thornton R."/>
            <person name="Saada N."/>
            <person name="Wilczek-Boney K.B."/>
            <person name="Lee S."/>
            <person name="Kovar C."/>
            <person name="Wu Y."/>
            <person name="Scherer S.E."/>
            <person name="Worley K.C."/>
            <person name="Muzny D.M."/>
            <person name="Gibbs R."/>
        </authorList>
    </citation>
    <scope>NUCLEOTIDE SEQUENCE</scope>
    <source>
        <strain evidence="9">Brora</strain>
    </source>
</reference>
<accession>T1IJ07</accession>
<keyword evidence="4 7" id="KW-0256">Endoplasmic reticulum</keyword>
<evidence type="ECO:0000256" key="5">
    <source>
        <dbReference type="ARBA" id="ARBA00022989"/>
    </source>
</evidence>
<dbReference type="OMA" id="LWRCVTS"/>
<evidence type="ECO:0000256" key="6">
    <source>
        <dbReference type="ARBA" id="ARBA00023136"/>
    </source>
</evidence>
<comment type="similarity">
    <text evidence="2 7">Belongs to the derlin family.</text>
</comment>
<dbReference type="EMBL" id="JH430221">
    <property type="status" value="NOT_ANNOTATED_CDS"/>
    <property type="molecule type" value="Genomic_DNA"/>
</dbReference>
<evidence type="ECO:0000256" key="1">
    <source>
        <dbReference type="ARBA" id="ARBA00004477"/>
    </source>
</evidence>
<keyword evidence="5 7" id="KW-1133">Transmembrane helix</keyword>
<dbReference type="eggNOG" id="KOG0858">
    <property type="taxonomic scope" value="Eukaryota"/>
</dbReference>
<protein>
    <recommendedName>
        <fullName evidence="7">Derlin</fullName>
    </recommendedName>
</protein>
<evidence type="ECO:0000256" key="3">
    <source>
        <dbReference type="ARBA" id="ARBA00022692"/>
    </source>
</evidence>
<dbReference type="SUPFAM" id="SSF144091">
    <property type="entry name" value="Rhomboid-like"/>
    <property type="match status" value="1"/>
</dbReference>
<dbReference type="AlphaFoldDB" id="T1IJ07"/>
<comment type="function">
    <text evidence="7">May be involved in the degradation of misfolded endoplasmic reticulum (ER) luminal proteins.</text>
</comment>
<feature type="transmembrane region" description="Helical" evidence="7">
    <location>
        <begin position="17"/>
        <end position="37"/>
    </location>
</feature>
<comment type="subcellular location">
    <subcellularLocation>
        <location evidence="1 7">Endoplasmic reticulum membrane</location>
        <topology evidence="1 7">Multi-pass membrane protein</topology>
    </subcellularLocation>
</comment>
<evidence type="ECO:0000256" key="4">
    <source>
        <dbReference type="ARBA" id="ARBA00022824"/>
    </source>
</evidence>
<feature type="transmembrane region" description="Helical" evidence="7">
    <location>
        <begin position="154"/>
        <end position="184"/>
    </location>
</feature>
<dbReference type="InterPro" id="IPR007599">
    <property type="entry name" value="DER1"/>
</dbReference>
<feature type="transmembrane region" description="Helical" evidence="7">
    <location>
        <begin position="100"/>
        <end position="133"/>
    </location>
</feature>